<dbReference type="Proteomes" id="UP000824225">
    <property type="component" value="Unassembled WGS sequence"/>
</dbReference>
<dbReference type="NCBIfam" id="NF037995">
    <property type="entry name" value="TRAP_S1"/>
    <property type="match status" value="1"/>
</dbReference>
<comment type="caution">
    <text evidence="2">The sequence shown here is derived from an EMBL/GenBank/DDBJ whole genome shotgun (WGS) entry which is preliminary data.</text>
</comment>
<gene>
    <name evidence="2" type="ORF">H9962_05475</name>
</gene>
<reference evidence="2" key="2">
    <citation type="submission" date="2021-04" db="EMBL/GenBank/DDBJ databases">
        <authorList>
            <person name="Gilroy R."/>
        </authorList>
    </citation>
    <scope>NUCLEOTIDE SEQUENCE</scope>
    <source>
        <strain evidence="2">CHK186-16707</strain>
    </source>
</reference>
<proteinExistence type="predicted"/>
<dbReference type="Pfam" id="PF03480">
    <property type="entry name" value="DctP"/>
    <property type="match status" value="1"/>
</dbReference>
<dbReference type="InterPro" id="IPR018389">
    <property type="entry name" value="DctP_fam"/>
</dbReference>
<dbReference type="Gene3D" id="3.40.190.170">
    <property type="entry name" value="Bacterial extracellular solute-binding protein, family 7"/>
    <property type="match status" value="1"/>
</dbReference>
<evidence type="ECO:0000313" key="2">
    <source>
        <dbReference type="EMBL" id="HJA08623.1"/>
    </source>
</evidence>
<protein>
    <submittedName>
        <fullName evidence="2">TRAP transporter substrate-binding protein</fullName>
    </submittedName>
</protein>
<dbReference type="GO" id="GO:0055085">
    <property type="term" value="P:transmembrane transport"/>
    <property type="evidence" value="ECO:0007669"/>
    <property type="project" value="InterPro"/>
</dbReference>
<evidence type="ECO:0000256" key="1">
    <source>
        <dbReference type="ARBA" id="ARBA00022729"/>
    </source>
</evidence>
<dbReference type="PANTHER" id="PTHR33376:SF15">
    <property type="entry name" value="BLL6794 PROTEIN"/>
    <property type="match status" value="1"/>
</dbReference>
<dbReference type="PANTHER" id="PTHR33376">
    <property type="match status" value="1"/>
</dbReference>
<dbReference type="CDD" id="cd13665">
    <property type="entry name" value="PBP2_TRAP_Dctp3_4"/>
    <property type="match status" value="1"/>
</dbReference>
<reference evidence="2" key="1">
    <citation type="journal article" date="2021" name="PeerJ">
        <title>Extensive microbial diversity within the chicken gut microbiome revealed by metagenomics and culture.</title>
        <authorList>
            <person name="Gilroy R."/>
            <person name="Ravi A."/>
            <person name="Getino M."/>
            <person name="Pursley I."/>
            <person name="Horton D.L."/>
            <person name="Alikhan N.F."/>
            <person name="Baker D."/>
            <person name="Gharbi K."/>
            <person name="Hall N."/>
            <person name="Watson M."/>
            <person name="Adriaenssens E.M."/>
            <person name="Foster-Nyarko E."/>
            <person name="Jarju S."/>
            <person name="Secka A."/>
            <person name="Antonio M."/>
            <person name="Oren A."/>
            <person name="Chaudhuri R.R."/>
            <person name="La Ragione R."/>
            <person name="Hildebrand F."/>
            <person name="Pallen M.J."/>
        </authorList>
    </citation>
    <scope>NUCLEOTIDE SEQUENCE</scope>
    <source>
        <strain evidence="2">CHK186-16707</strain>
    </source>
</reference>
<accession>A0A9D2HCJ2</accession>
<organism evidence="2 3">
    <name type="scientific">Candidatus Mailhella merdigallinarum</name>
    <dbReference type="NCBI Taxonomy" id="2838658"/>
    <lineage>
        <taxon>Bacteria</taxon>
        <taxon>Pseudomonadati</taxon>
        <taxon>Thermodesulfobacteriota</taxon>
        <taxon>Desulfovibrionia</taxon>
        <taxon>Desulfovibrionales</taxon>
        <taxon>Desulfovibrionaceae</taxon>
        <taxon>Mailhella</taxon>
    </lineage>
</organism>
<name>A0A9D2HCJ2_9BACT</name>
<dbReference type="EMBL" id="DXAN01000017">
    <property type="protein sequence ID" value="HJA08623.1"/>
    <property type="molecule type" value="Genomic_DNA"/>
</dbReference>
<evidence type="ECO:0000313" key="3">
    <source>
        <dbReference type="Proteomes" id="UP000824225"/>
    </source>
</evidence>
<dbReference type="AlphaFoldDB" id="A0A9D2HCJ2"/>
<dbReference type="SUPFAM" id="SSF53850">
    <property type="entry name" value="Periplasmic binding protein-like II"/>
    <property type="match status" value="1"/>
</dbReference>
<dbReference type="InterPro" id="IPR038404">
    <property type="entry name" value="TRAP_DctP_sf"/>
</dbReference>
<sequence>MGSLIRHLRAVFFSSPAGIPGRHRPGVLCLVLLPALWCFSRAEARTPEYVLSLNLSIPPIHTRWTQAIKPWADELEKRSGGRIRVEPYFAESLGKQADAYQSVQTGLADMTEMLFTSGAGAFPFFESFFMAARPGLMLVDPASMLRQAIEQSPDVMKELDGAKLLFLHTPPIGQVLATRKAIRSLDDLKGLKINVMGGALCAERLKSLGAAAVSLPMSDVQTALQQGVIDGTVLGPEILISRRWGDYLDTLVLLSSGGSSFGVAMNQRVYDSLPADLRKIVDDVCGEFADRLFASYWDSIQLKNTREWVNSRGGHVLLLTDEEYARADAAMPSTEAMFREKMDRAGYDGEALLALIRRLEPTCSSPWKNARGLLQNTAGHAGMR</sequence>
<keyword evidence="1" id="KW-0732">Signal</keyword>